<keyword evidence="3" id="KW-1015">Disulfide bond</keyword>
<feature type="region of interest" description="Disordered" evidence="5">
    <location>
        <begin position="603"/>
        <end position="647"/>
    </location>
</feature>
<accession>A0AAW0Y7W8</accession>
<protein>
    <recommendedName>
        <fullName evidence="6">Spaetzle domain-containing protein</fullName>
    </recommendedName>
</protein>
<feature type="compositionally biased region" description="Polar residues" evidence="5">
    <location>
        <begin position="101"/>
        <end position="114"/>
    </location>
</feature>
<feature type="domain" description="Spaetzle" evidence="6">
    <location>
        <begin position="443"/>
        <end position="533"/>
    </location>
</feature>
<evidence type="ECO:0000313" key="8">
    <source>
        <dbReference type="Proteomes" id="UP001445076"/>
    </source>
</evidence>
<feature type="region of interest" description="Disordered" evidence="5">
    <location>
        <begin position="145"/>
        <end position="212"/>
    </location>
</feature>
<feature type="non-terminal residue" evidence="7">
    <location>
        <position position="1"/>
    </location>
</feature>
<proteinExistence type="predicted"/>
<feature type="compositionally biased region" description="Low complexity" evidence="5">
    <location>
        <begin position="189"/>
        <end position="211"/>
    </location>
</feature>
<organism evidence="7 8">
    <name type="scientific">Cherax quadricarinatus</name>
    <name type="common">Australian red claw crayfish</name>
    <dbReference type="NCBI Taxonomy" id="27406"/>
    <lineage>
        <taxon>Eukaryota</taxon>
        <taxon>Metazoa</taxon>
        <taxon>Ecdysozoa</taxon>
        <taxon>Arthropoda</taxon>
        <taxon>Crustacea</taxon>
        <taxon>Multicrustacea</taxon>
        <taxon>Malacostraca</taxon>
        <taxon>Eumalacostraca</taxon>
        <taxon>Eucarida</taxon>
        <taxon>Decapoda</taxon>
        <taxon>Pleocyemata</taxon>
        <taxon>Astacidea</taxon>
        <taxon>Parastacoidea</taxon>
        <taxon>Parastacidae</taxon>
        <taxon>Cherax</taxon>
    </lineage>
</organism>
<keyword evidence="2" id="KW-0732">Signal</keyword>
<evidence type="ECO:0000256" key="3">
    <source>
        <dbReference type="ARBA" id="ARBA00023157"/>
    </source>
</evidence>
<dbReference type="Gene3D" id="2.10.90.10">
    <property type="entry name" value="Cystine-knot cytokines"/>
    <property type="match status" value="1"/>
</dbReference>
<evidence type="ECO:0000256" key="1">
    <source>
        <dbReference type="ARBA" id="ARBA00011748"/>
    </source>
</evidence>
<dbReference type="AlphaFoldDB" id="A0AAW0Y7W8"/>
<dbReference type="Proteomes" id="UP001445076">
    <property type="component" value="Unassembled WGS sequence"/>
</dbReference>
<dbReference type="InterPro" id="IPR032104">
    <property type="entry name" value="Spaetzle"/>
</dbReference>
<dbReference type="GO" id="GO:0021556">
    <property type="term" value="P:central nervous system formation"/>
    <property type="evidence" value="ECO:0007669"/>
    <property type="project" value="TreeGrafter"/>
</dbReference>
<evidence type="ECO:0000259" key="6">
    <source>
        <dbReference type="Pfam" id="PF16077"/>
    </source>
</evidence>
<dbReference type="GO" id="GO:0005615">
    <property type="term" value="C:extracellular space"/>
    <property type="evidence" value="ECO:0007669"/>
    <property type="project" value="UniProtKB-ARBA"/>
</dbReference>
<comment type="caution">
    <text evidence="7">The sequence shown here is derived from an EMBL/GenBank/DDBJ whole genome shotgun (WGS) entry which is preliminary data.</text>
</comment>
<dbReference type="Pfam" id="PF16077">
    <property type="entry name" value="Spaetzle"/>
    <property type="match status" value="1"/>
</dbReference>
<gene>
    <name evidence="7" type="ORF">OTU49_007848</name>
</gene>
<dbReference type="PANTHER" id="PTHR23199:SF5">
    <property type="entry name" value="PROTEIN SPAETZLE 4"/>
    <property type="match status" value="1"/>
</dbReference>
<keyword evidence="4" id="KW-0325">Glycoprotein</keyword>
<dbReference type="GO" id="GO:0005121">
    <property type="term" value="F:Toll binding"/>
    <property type="evidence" value="ECO:0007669"/>
    <property type="project" value="TreeGrafter"/>
</dbReference>
<evidence type="ECO:0000256" key="2">
    <source>
        <dbReference type="ARBA" id="ARBA00022729"/>
    </source>
</evidence>
<evidence type="ECO:0000256" key="4">
    <source>
        <dbReference type="ARBA" id="ARBA00023180"/>
    </source>
</evidence>
<dbReference type="InterPro" id="IPR052444">
    <property type="entry name" value="Spz/Toll_ligand-like"/>
</dbReference>
<dbReference type="EMBL" id="JARKIK010000004">
    <property type="protein sequence ID" value="KAK8752835.1"/>
    <property type="molecule type" value="Genomic_DNA"/>
</dbReference>
<dbReference type="GO" id="GO:0008083">
    <property type="term" value="F:growth factor activity"/>
    <property type="evidence" value="ECO:0007669"/>
    <property type="project" value="TreeGrafter"/>
</dbReference>
<feature type="compositionally biased region" description="Basic residues" evidence="5">
    <location>
        <begin position="617"/>
        <end position="627"/>
    </location>
</feature>
<evidence type="ECO:0000256" key="5">
    <source>
        <dbReference type="SAM" id="MobiDB-lite"/>
    </source>
</evidence>
<feature type="region of interest" description="Disordered" evidence="5">
    <location>
        <begin position="96"/>
        <end position="131"/>
    </location>
</feature>
<name>A0AAW0Y7W8_CHEQU</name>
<dbReference type="InterPro" id="IPR029034">
    <property type="entry name" value="Cystine-knot_cytokine"/>
</dbReference>
<keyword evidence="8" id="KW-1185">Reference proteome</keyword>
<evidence type="ECO:0000313" key="7">
    <source>
        <dbReference type="EMBL" id="KAK8752835.1"/>
    </source>
</evidence>
<sequence>VGLVWAGYDEYMTCGSGNERYGRQYHHFPELPCDISKNSWCESAGTQYPWGAVRRFVYENQGLMKRMYGNQRHYNVLRAEVLNELYEDMFDEMPKRHHQYQHSTPPNTRSARYQNPSNSNSFNLESSNSAKKRNQLDARAMKVTMEPDYVGLQQAPTTDRSKSQSKASKTRTKGTPVRTNTRLKESTRTPTVTGESTKTTSKGTTSYPPTTITEDVLTTSHTQWVEGTDDTGEYLSFVEEKNLPTVFPPEQREGADALDADLWTTLSDSSTDISDSLYSTPYSNLGSSETYSSYTSVPEISTVEPLTTRSDMLFEDLENADGQFSEGFISTPLDEDDLTTLTLSDRVAPEMKVGSDAADYSKDEIDLGIEAAISEDKDVSGKLKEVAVGAMDPEVITESGNLKVELREQVVDELRVEGNVREEAKTELPTEPIKIKRPVRGINACPVKEEFVAPYWANNTRGDTLALLNLYPFEQYVQWERCMYENRQMYCRAGCRCEQQYRLHKLLAFDPTNECRGIFSDWFRFPSCCVCKCYDLPQDLFMSNHRRPRINQDDDDEEFEDYFDDIESEEEEEEEVVAAASAAIPTVAIPAMADFADERKQLPVKTNPPLANIPPQRRPRLPPRPHSHVSAPSLSLVPPPPSSSLPSQNILPLASSGSLNQRARLITSTESPEVSTLGTVDVATPHYYFNISNYARILFSKGHPVPLSRIPRSPEE</sequence>
<dbReference type="FunFam" id="2.10.90.10:FF:000018">
    <property type="entry name" value="Spatzle 4"/>
    <property type="match status" value="1"/>
</dbReference>
<comment type="subunit">
    <text evidence="1">Homodimer; disulfide-linked.</text>
</comment>
<feature type="compositionally biased region" description="Low complexity" evidence="5">
    <location>
        <begin position="115"/>
        <end position="129"/>
    </location>
</feature>
<dbReference type="PANTHER" id="PTHR23199">
    <property type="entry name" value="NEUROTROPHIN 1-RELATED"/>
    <property type="match status" value="1"/>
</dbReference>
<reference evidence="7 8" key="1">
    <citation type="journal article" date="2024" name="BMC Genomics">
        <title>Genome assembly of redclaw crayfish (Cherax quadricarinatus) provides insights into its immune adaptation and hypoxia tolerance.</title>
        <authorList>
            <person name="Liu Z."/>
            <person name="Zheng J."/>
            <person name="Li H."/>
            <person name="Fang K."/>
            <person name="Wang S."/>
            <person name="He J."/>
            <person name="Zhou D."/>
            <person name="Weng S."/>
            <person name="Chi M."/>
            <person name="Gu Z."/>
            <person name="He J."/>
            <person name="Li F."/>
            <person name="Wang M."/>
        </authorList>
    </citation>
    <scope>NUCLEOTIDE SEQUENCE [LARGE SCALE GENOMIC DNA]</scope>
    <source>
        <strain evidence="7">ZL_2023a</strain>
    </source>
</reference>
<dbReference type="GO" id="GO:0045087">
    <property type="term" value="P:innate immune response"/>
    <property type="evidence" value="ECO:0007669"/>
    <property type="project" value="TreeGrafter"/>
</dbReference>
<dbReference type="SUPFAM" id="SSF57501">
    <property type="entry name" value="Cystine-knot cytokines"/>
    <property type="match status" value="1"/>
</dbReference>